<dbReference type="PANTHER" id="PTHR19139:SF284">
    <property type="entry name" value="AQUAPORIN"/>
    <property type="match status" value="1"/>
</dbReference>
<dbReference type="GO" id="GO:0005886">
    <property type="term" value="C:plasma membrane"/>
    <property type="evidence" value="ECO:0007669"/>
    <property type="project" value="TreeGrafter"/>
</dbReference>
<evidence type="ECO:0000256" key="4">
    <source>
        <dbReference type="ARBA" id="ARBA00023136"/>
    </source>
</evidence>
<comment type="caution">
    <text evidence="7">The sequence shown here is derived from an EMBL/GenBank/DDBJ whole genome shotgun (WGS) entry which is preliminary data.</text>
</comment>
<dbReference type="GO" id="GO:0015250">
    <property type="term" value="F:water channel activity"/>
    <property type="evidence" value="ECO:0007669"/>
    <property type="project" value="TreeGrafter"/>
</dbReference>
<keyword evidence="2 5" id="KW-0812">Transmembrane</keyword>
<dbReference type="Gene3D" id="1.20.1080.10">
    <property type="entry name" value="Glycerol uptake facilitator protein"/>
    <property type="match status" value="1"/>
</dbReference>
<dbReference type="InterPro" id="IPR034294">
    <property type="entry name" value="Aquaporin_transptr"/>
</dbReference>
<accession>A0AAV9ISQ2</accession>
<dbReference type="InterPro" id="IPR000425">
    <property type="entry name" value="MIP"/>
</dbReference>
<evidence type="ECO:0000313" key="8">
    <source>
        <dbReference type="Proteomes" id="UP001301350"/>
    </source>
</evidence>
<evidence type="ECO:0000313" key="7">
    <source>
        <dbReference type="EMBL" id="KAK4535362.1"/>
    </source>
</evidence>
<evidence type="ECO:0008006" key="9">
    <source>
        <dbReference type="Google" id="ProtNLM"/>
    </source>
</evidence>
<dbReference type="SUPFAM" id="SSF81338">
    <property type="entry name" value="Aquaporin-like"/>
    <property type="match status" value="1"/>
</dbReference>
<sequence>MVRSKPTAAAVLSWSVGCSPRIGVGPQQRWRQSGPRLRKRGGVTRWRIERTRRAGARMLPTREPLRACVGRTREEEEEEEERVVEESQTLLDAAAPENAAIPRRRRWWPQWSPPPHHLWGEFIGTLLLTTLSSAIGAVGGPSAPFLAGCMVAVLVGGFIPTSGAFFNPFIVTALVVTKRMRPAAGASFALTQLLAGVAGALVFAGLAPPSLYLSARGGTVALQMGMSVMRGAGWEFFLTATLVGMAALMAFGPFEWLEVDTPTRWQQQMVFSLQIGALVGLLVGVGGPMTGCGMNAARAAGPLLVAQLMLAPPGAHAPTPAWLAAAAHAHWLVYWAAPFAGAVFAALFTEHCIIAPWLRRPPRSYLADLVSHGDESLKRLRNYGLAALIAYGVLNTLFYGTVFTYMALVVFAHQPGVWAKAWLATWLASQATKPLRAILAAAAAPVLEHRVLTRFRRGR</sequence>
<dbReference type="PROSITE" id="PS51257">
    <property type="entry name" value="PROKAR_LIPOPROTEIN"/>
    <property type="match status" value="1"/>
</dbReference>
<feature type="transmembrane region" description="Helical" evidence="6">
    <location>
        <begin position="145"/>
        <end position="176"/>
    </location>
</feature>
<keyword evidence="4 6" id="KW-0472">Membrane</keyword>
<keyword evidence="3 6" id="KW-1133">Transmembrane helix</keyword>
<name>A0AAV9ISQ2_CYACA</name>
<feature type="transmembrane region" description="Helical" evidence="6">
    <location>
        <begin position="269"/>
        <end position="289"/>
    </location>
</feature>
<reference evidence="7 8" key="1">
    <citation type="submission" date="2022-07" db="EMBL/GenBank/DDBJ databases">
        <title>Genome-wide signatures of adaptation to extreme environments.</title>
        <authorList>
            <person name="Cho C.H."/>
            <person name="Yoon H.S."/>
        </authorList>
    </citation>
    <scope>NUCLEOTIDE SEQUENCE [LARGE SCALE GENOMIC DNA]</scope>
    <source>
        <strain evidence="7 8">DBV 063 E5</strain>
    </source>
</reference>
<organism evidence="7 8">
    <name type="scientific">Cyanidium caldarium</name>
    <name type="common">Red alga</name>
    <dbReference type="NCBI Taxonomy" id="2771"/>
    <lineage>
        <taxon>Eukaryota</taxon>
        <taxon>Rhodophyta</taxon>
        <taxon>Bangiophyceae</taxon>
        <taxon>Cyanidiales</taxon>
        <taxon>Cyanidiaceae</taxon>
        <taxon>Cyanidium</taxon>
    </lineage>
</organism>
<evidence type="ECO:0000256" key="1">
    <source>
        <dbReference type="ARBA" id="ARBA00004141"/>
    </source>
</evidence>
<feature type="transmembrane region" description="Helical" evidence="6">
    <location>
        <begin position="236"/>
        <end position="257"/>
    </location>
</feature>
<evidence type="ECO:0000256" key="3">
    <source>
        <dbReference type="ARBA" id="ARBA00022989"/>
    </source>
</evidence>
<dbReference type="AlphaFoldDB" id="A0AAV9ISQ2"/>
<feature type="transmembrane region" description="Helical" evidence="6">
    <location>
        <begin position="388"/>
        <end position="414"/>
    </location>
</feature>
<proteinExistence type="inferred from homology"/>
<feature type="transmembrane region" description="Helical" evidence="6">
    <location>
        <begin position="332"/>
        <end position="358"/>
    </location>
</feature>
<protein>
    <recommendedName>
        <fullName evidence="9">Aquaporin</fullName>
    </recommendedName>
</protein>
<evidence type="ECO:0000256" key="6">
    <source>
        <dbReference type="SAM" id="Phobius"/>
    </source>
</evidence>
<comment type="subcellular location">
    <subcellularLocation>
        <location evidence="1">Membrane</location>
        <topology evidence="1">Multi-pass membrane protein</topology>
    </subcellularLocation>
</comment>
<dbReference type="Proteomes" id="UP001301350">
    <property type="component" value="Unassembled WGS sequence"/>
</dbReference>
<dbReference type="EMBL" id="JANCYW010000004">
    <property type="protein sequence ID" value="KAK4535362.1"/>
    <property type="molecule type" value="Genomic_DNA"/>
</dbReference>
<dbReference type="InterPro" id="IPR023271">
    <property type="entry name" value="Aquaporin-like"/>
</dbReference>
<evidence type="ECO:0000256" key="2">
    <source>
        <dbReference type="ARBA" id="ARBA00022692"/>
    </source>
</evidence>
<feature type="transmembrane region" description="Helical" evidence="6">
    <location>
        <begin position="118"/>
        <end position="139"/>
    </location>
</feature>
<keyword evidence="5" id="KW-0813">Transport</keyword>
<dbReference type="Pfam" id="PF00230">
    <property type="entry name" value="MIP"/>
    <property type="match status" value="1"/>
</dbReference>
<gene>
    <name evidence="7" type="ORF">CDCA_CDCA04G1387</name>
</gene>
<dbReference type="PANTHER" id="PTHR19139">
    <property type="entry name" value="AQUAPORIN TRANSPORTER"/>
    <property type="match status" value="1"/>
</dbReference>
<evidence type="ECO:0000256" key="5">
    <source>
        <dbReference type="RuleBase" id="RU000477"/>
    </source>
</evidence>
<feature type="transmembrane region" description="Helical" evidence="6">
    <location>
        <begin position="188"/>
        <end position="207"/>
    </location>
</feature>
<dbReference type="PRINTS" id="PR00783">
    <property type="entry name" value="MINTRINSICP"/>
</dbReference>
<comment type="similarity">
    <text evidence="5">Belongs to the MIP/aquaporin (TC 1.A.8) family.</text>
</comment>
<keyword evidence="8" id="KW-1185">Reference proteome</keyword>